<dbReference type="Proteomes" id="UP000019149">
    <property type="component" value="Unassembled WGS sequence"/>
</dbReference>
<dbReference type="CTD" id="36339305"/>
<dbReference type="AlphaFoldDB" id="W6UK54"/>
<organism evidence="2 3">
    <name type="scientific">Echinococcus granulosus</name>
    <name type="common">Hydatid tapeworm</name>
    <dbReference type="NCBI Taxonomy" id="6210"/>
    <lineage>
        <taxon>Eukaryota</taxon>
        <taxon>Metazoa</taxon>
        <taxon>Spiralia</taxon>
        <taxon>Lophotrochozoa</taxon>
        <taxon>Platyhelminthes</taxon>
        <taxon>Cestoda</taxon>
        <taxon>Eucestoda</taxon>
        <taxon>Cyclophyllidea</taxon>
        <taxon>Taeniidae</taxon>
        <taxon>Echinococcus</taxon>
        <taxon>Echinococcus granulosus group</taxon>
    </lineage>
</organism>
<feature type="compositionally biased region" description="Basic residues" evidence="1">
    <location>
        <begin position="1"/>
        <end position="20"/>
    </location>
</feature>
<gene>
    <name evidence="2" type="ORF">EGR_03590</name>
</gene>
<protein>
    <submittedName>
        <fullName evidence="2">Uncharacterized protein</fullName>
    </submittedName>
</protein>
<dbReference type="EMBL" id="APAU02000019">
    <property type="protein sequence ID" value="EUB61526.1"/>
    <property type="molecule type" value="Genomic_DNA"/>
</dbReference>
<evidence type="ECO:0000256" key="1">
    <source>
        <dbReference type="SAM" id="MobiDB-lite"/>
    </source>
</evidence>
<proteinExistence type="predicted"/>
<comment type="caution">
    <text evidence="2">The sequence shown here is derived from an EMBL/GenBank/DDBJ whole genome shotgun (WGS) entry which is preliminary data.</text>
</comment>
<sequence>MQTPRPHSRTSTHARTHARGRAREHTACRPLTHPPTHSRAADLAAEPTEGAWMVLKMPRLLIPRVASLQGVEQHQCFSIAFNIDSAYTLDDRTKNHARVLFSAMAACVRDAVAIESPNSVVPGRLMQYKSGTKLKGLLSVESYNLLCCARFCHSQFYGSESDTLN</sequence>
<keyword evidence="3" id="KW-1185">Reference proteome</keyword>
<dbReference type="RefSeq" id="XP_024352722.1">
    <property type="nucleotide sequence ID" value="XM_024492839.1"/>
</dbReference>
<dbReference type="GeneID" id="36339305"/>
<accession>W6UK54</accession>
<evidence type="ECO:0000313" key="3">
    <source>
        <dbReference type="Proteomes" id="UP000019149"/>
    </source>
</evidence>
<reference evidence="2 3" key="1">
    <citation type="journal article" date="2013" name="Nat. Genet.">
        <title>The genome of the hydatid tapeworm Echinococcus granulosus.</title>
        <authorList>
            <person name="Zheng H."/>
            <person name="Zhang W."/>
            <person name="Zhang L."/>
            <person name="Zhang Z."/>
            <person name="Li J."/>
            <person name="Lu G."/>
            <person name="Zhu Y."/>
            <person name="Wang Y."/>
            <person name="Huang Y."/>
            <person name="Liu J."/>
            <person name="Kang H."/>
            <person name="Chen J."/>
            <person name="Wang L."/>
            <person name="Chen A."/>
            <person name="Yu S."/>
            <person name="Gao Z."/>
            <person name="Jin L."/>
            <person name="Gu W."/>
            <person name="Wang Z."/>
            <person name="Zhao L."/>
            <person name="Shi B."/>
            <person name="Wen H."/>
            <person name="Lin R."/>
            <person name="Jones M.K."/>
            <person name="Brejova B."/>
            <person name="Vinar T."/>
            <person name="Zhao G."/>
            <person name="McManus D.P."/>
            <person name="Chen Z."/>
            <person name="Zhou Y."/>
            <person name="Wang S."/>
        </authorList>
    </citation>
    <scope>NUCLEOTIDE SEQUENCE [LARGE SCALE GENOMIC DNA]</scope>
</reference>
<evidence type="ECO:0000313" key="2">
    <source>
        <dbReference type="EMBL" id="EUB61526.1"/>
    </source>
</evidence>
<dbReference type="KEGG" id="egl:EGR_03590"/>
<name>W6UK54_ECHGR</name>
<feature type="region of interest" description="Disordered" evidence="1">
    <location>
        <begin position="1"/>
        <end position="40"/>
    </location>
</feature>